<protein>
    <recommendedName>
        <fullName evidence="12">DNA 3'-5' helicase</fullName>
        <ecNumber evidence="12">5.6.2.4</ecNumber>
    </recommendedName>
</protein>
<dbReference type="GO" id="GO:0043138">
    <property type="term" value="F:3'-5' DNA helicase activity"/>
    <property type="evidence" value="ECO:0007669"/>
    <property type="project" value="UniProtKB-EC"/>
</dbReference>
<dbReference type="Gene3D" id="3.90.320.10">
    <property type="match status" value="1"/>
</dbReference>
<dbReference type="InterPro" id="IPR014152">
    <property type="entry name" value="AddA"/>
</dbReference>
<dbReference type="RefSeq" id="WP_109245848.1">
    <property type="nucleotide sequence ID" value="NZ_BFFO01000005.1"/>
</dbReference>
<dbReference type="PANTHER" id="PTHR11070:SF48">
    <property type="entry name" value="ATP-DEPENDENT HELICASE_NUCLEASE SUBUNIT A"/>
    <property type="match status" value="1"/>
</dbReference>
<accession>A0A2R5HFN3</accession>
<evidence type="ECO:0000256" key="13">
    <source>
        <dbReference type="ARBA" id="ARBA00048988"/>
    </source>
</evidence>
<dbReference type="AlphaFoldDB" id="A0A2R5HFN3"/>
<feature type="domain" description="UvrD-like helicase C-terminal" evidence="17">
    <location>
        <begin position="489"/>
        <end position="792"/>
    </location>
</feature>
<keyword evidence="5 14" id="KW-0347">Helicase</keyword>
<gene>
    <name evidence="18" type="primary">addB_1</name>
    <name evidence="18" type="ORF">NtB2_01017</name>
</gene>
<evidence type="ECO:0000256" key="9">
    <source>
        <dbReference type="ARBA" id="ARBA00023204"/>
    </source>
</evidence>
<keyword evidence="15" id="KW-0175">Coiled coil</keyword>
<organism evidence="18 19">
    <name type="scientific">Lactococcus termiticola</name>
    <dbReference type="NCBI Taxonomy" id="2169526"/>
    <lineage>
        <taxon>Bacteria</taxon>
        <taxon>Bacillati</taxon>
        <taxon>Bacillota</taxon>
        <taxon>Bacilli</taxon>
        <taxon>Lactobacillales</taxon>
        <taxon>Streptococcaceae</taxon>
        <taxon>Lactococcus</taxon>
    </lineage>
</organism>
<evidence type="ECO:0000256" key="7">
    <source>
        <dbReference type="ARBA" id="ARBA00022840"/>
    </source>
</evidence>
<dbReference type="GO" id="GO:0006302">
    <property type="term" value="P:double-strand break repair"/>
    <property type="evidence" value="ECO:0007669"/>
    <property type="project" value="InterPro"/>
</dbReference>
<dbReference type="Proteomes" id="UP000245021">
    <property type="component" value="Unassembled WGS sequence"/>
</dbReference>
<evidence type="ECO:0000256" key="11">
    <source>
        <dbReference type="ARBA" id="ARBA00034617"/>
    </source>
</evidence>
<feature type="binding site" evidence="14">
    <location>
        <begin position="25"/>
        <end position="32"/>
    </location>
    <ligand>
        <name>ATP</name>
        <dbReference type="ChEBI" id="CHEBI:30616"/>
    </ligand>
</feature>
<keyword evidence="19" id="KW-1185">Reference proteome</keyword>
<dbReference type="InterPro" id="IPR014017">
    <property type="entry name" value="DNA_helicase_UvrD-like_C"/>
</dbReference>
<evidence type="ECO:0000256" key="12">
    <source>
        <dbReference type="ARBA" id="ARBA00034808"/>
    </source>
</evidence>
<feature type="domain" description="UvrD-like helicase ATP-binding" evidence="16">
    <location>
        <begin position="4"/>
        <end position="468"/>
    </location>
</feature>
<dbReference type="InterPro" id="IPR011604">
    <property type="entry name" value="PDDEXK-like_dom_sf"/>
</dbReference>
<dbReference type="GO" id="GO:0004527">
    <property type="term" value="F:exonuclease activity"/>
    <property type="evidence" value="ECO:0007669"/>
    <property type="project" value="UniProtKB-KW"/>
</dbReference>
<evidence type="ECO:0000259" key="17">
    <source>
        <dbReference type="PROSITE" id="PS51217"/>
    </source>
</evidence>
<dbReference type="PANTHER" id="PTHR11070">
    <property type="entry name" value="UVRD / RECB / PCRA DNA HELICASE FAMILY MEMBER"/>
    <property type="match status" value="1"/>
</dbReference>
<evidence type="ECO:0000256" key="10">
    <source>
        <dbReference type="ARBA" id="ARBA00023235"/>
    </source>
</evidence>
<evidence type="ECO:0000256" key="3">
    <source>
        <dbReference type="ARBA" id="ARBA00022763"/>
    </source>
</evidence>
<keyword evidence="10" id="KW-0413">Isomerase</keyword>
<proteinExistence type="predicted"/>
<dbReference type="GO" id="GO:0000725">
    <property type="term" value="P:recombinational repair"/>
    <property type="evidence" value="ECO:0007669"/>
    <property type="project" value="TreeGrafter"/>
</dbReference>
<dbReference type="OrthoDB" id="9810135at2"/>
<keyword evidence="1" id="KW-0540">Nuclease</keyword>
<dbReference type="NCBIfam" id="TIGR02785">
    <property type="entry name" value="addA_Gpos"/>
    <property type="match status" value="1"/>
</dbReference>
<evidence type="ECO:0000256" key="4">
    <source>
        <dbReference type="ARBA" id="ARBA00022801"/>
    </source>
</evidence>
<reference evidence="18 19" key="1">
    <citation type="journal article" date="2018" name="Genome Announc.">
        <title>Draft Genome Sequence of Lactococcus sp. Strain NtB2 (JCM 32569), Isolated from the Gut of the Higher Termite Nasutitermes takasagoensis.</title>
        <authorList>
            <person name="Noda S."/>
            <person name="Aihara C."/>
            <person name="Yuki M."/>
            <person name="Ohkuma M."/>
        </authorList>
    </citation>
    <scope>NUCLEOTIDE SEQUENCE [LARGE SCALE GENOMIC DNA]</scope>
    <source>
        <strain evidence="18 19">NtB2</strain>
    </source>
</reference>
<keyword evidence="9" id="KW-0234">DNA repair</keyword>
<dbReference type="GO" id="GO:0016887">
    <property type="term" value="F:ATP hydrolysis activity"/>
    <property type="evidence" value="ECO:0007669"/>
    <property type="project" value="RHEA"/>
</dbReference>
<dbReference type="InterPro" id="IPR014016">
    <property type="entry name" value="UvrD-like_ATP-bd"/>
</dbReference>
<evidence type="ECO:0000256" key="2">
    <source>
        <dbReference type="ARBA" id="ARBA00022741"/>
    </source>
</evidence>
<dbReference type="InterPro" id="IPR011335">
    <property type="entry name" value="Restrct_endonuc-II-like"/>
</dbReference>
<evidence type="ECO:0000256" key="15">
    <source>
        <dbReference type="SAM" id="Coils"/>
    </source>
</evidence>
<keyword evidence="4 14" id="KW-0378">Hydrolase</keyword>
<evidence type="ECO:0000256" key="6">
    <source>
        <dbReference type="ARBA" id="ARBA00022839"/>
    </source>
</evidence>
<dbReference type="GO" id="GO:0003677">
    <property type="term" value="F:DNA binding"/>
    <property type="evidence" value="ECO:0007669"/>
    <property type="project" value="UniProtKB-KW"/>
</dbReference>
<dbReference type="InterPro" id="IPR027417">
    <property type="entry name" value="P-loop_NTPase"/>
</dbReference>
<comment type="caution">
    <text evidence="18">The sequence shown here is derived from an EMBL/GenBank/DDBJ whole genome shotgun (WGS) entry which is preliminary data.</text>
</comment>
<dbReference type="Pfam" id="PF12705">
    <property type="entry name" value="PDDEXK_1"/>
    <property type="match status" value="1"/>
</dbReference>
<evidence type="ECO:0000313" key="18">
    <source>
        <dbReference type="EMBL" id="GBG96883.1"/>
    </source>
</evidence>
<evidence type="ECO:0000313" key="19">
    <source>
        <dbReference type="Proteomes" id="UP000245021"/>
    </source>
</evidence>
<dbReference type="Pfam" id="PF00580">
    <property type="entry name" value="UvrD-helicase"/>
    <property type="match status" value="2"/>
</dbReference>
<sequence>MPDLKLTAEQEKAIFESGHNILVSASAGSGKTFVMANRIVEKIKSGIPVTGLFISTFTKKAAAELRSRLERDIKLARQQANDEEAKYLLSQALKELPNADIGTMDSFTQRLLKTHFNVVNVDPNFRILADQSEADLIKSDVFDSLVESYLSEDEEVIKAYPIEKSSFEKLMKNFSKDRNIKGFQETVYSVYYYAMATENPLSWLENDFLKGFNEYKTYADLDSSLATDVFEALNDFFIALDKALDEALLTAKTKTKAETVSAGKQNLIKTLETKNYKEFISLFEGLDFSAWKLPAESSIAVLFKQTIGTKTNSGIVRDLIDEVKHIDLIEKYQPEARKVADDLRKFTAHFYSVYLARKLEENLLEYGDVSHLAIKILTDFPEIAKIYQEKYEEIMIDEYQDISHTQEAMLRLLSKNGDGTDNLFMVGDIKQSIYGFRQADPSLFYEKYKSYQKKENHLIRLKENFRSRGEVLRFTNKIFQHLMDERLGEMTYGDEEMLVQGNTRDYPEELNDAYNPEFLIYQEDSSATEKEGDEVSDGEIRIAAERILKLREEKEIVVEDGQELEKQVQWKDIAVLVRSKSSNNKIEDIFNSYGIPVVLDEGRVDFLKSIEVTLMLDVLRAIDNPLQDIPLVALLRSPIFQFDEDELTRIHLQALETKAYWLKLQGIMDGQMAHPHLIDQKLENKIVAFLETFEVWRKLSTEIQVHELLWKIYLDSYYFDYVGSLDNGKMRQANLQALSSRAKSYEASGYKGLFRFIKLIDSFMAQNNDLAAVNIKLPQNAVRVMTFHKSKGLEFNHVFLMNLNKRFNMDDLKKDVILDRDGGIGMKYLADFKQEPAVNTNFPYAMVKMETFPYLANREKKELSSLSEEMRVLYVALTRAEKKLYLIGKIKDSKSKKGMDDYLSAELESGLLADSFRRSSKGFQHWILALEQAIDLPITVKIIDDKAIQGSEKASLQRPNFEQLLEASKAFDGIMDQSDDIQKAKEIMEFNYPYPEATQLSSIQTPSQVKKRAYERQIELGGIAPVSEYVTSKELTLDFVQKKLTAADIGTATHSFMQEVDFHQIDLFSLQAVLDGMNLSDELKEKIDLPKILSLFDQEFGRFLIEHADHIRKEAPFSMLRTDDLAHEQYIVRGICDAFVLLEDRILLLDYKTDRFKSKADIPEIMQRYELQMKLYAEALSKAYGVNQVDKYLILLGGPDQVWVEKYEEL</sequence>
<dbReference type="Pfam" id="PF13361">
    <property type="entry name" value="UvrD_C"/>
    <property type="match status" value="1"/>
</dbReference>
<dbReference type="EC" id="5.6.2.4" evidence="12"/>
<evidence type="ECO:0000256" key="5">
    <source>
        <dbReference type="ARBA" id="ARBA00022806"/>
    </source>
</evidence>
<name>A0A2R5HFN3_9LACT</name>
<dbReference type="EMBL" id="BFFO01000005">
    <property type="protein sequence ID" value="GBG96883.1"/>
    <property type="molecule type" value="Genomic_DNA"/>
</dbReference>
<comment type="catalytic activity">
    <reaction evidence="11">
        <text>Couples ATP hydrolysis with the unwinding of duplex DNA by translocating in the 3'-5' direction.</text>
        <dbReference type="EC" id="5.6.2.4"/>
    </reaction>
</comment>
<dbReference type="GO" id="GO:0033202">
    <property type="term" value="C:DNA helicase complex"/>
    <property type="evidence" value="ECO:0007669"/>
    <property type="project" value="TreeGrafter"/>
</dbReference>
<comment type="catalytic activity">
    <reaction evidence="13">
        <text>ATP + H2O = ADP + phosphate + H(+)</text>
        <dbReference type="Rhea" id="RHEA:13065"/>
        <dbReference type="ChEBI" id="CHEBI:15377"/>
        <dbReference type="ChEBI" id="CHEBI:15378"/>
        <dbReference type="ChEBI" id="CHEBI:30616"/>
        <dbReference type="ChEBI" id="CHEBI:43474"/>
        <dbReference type="ChEBI" id="CHEBI:456216"/>
        <dbReference type="EC" id="5.6.2.4"/>
    </reaction>
</comment>
<evidence type="ECO:0000256" key="1">
    <source>
        <dbReference type="ARBA" id="ARBA00022722"/>
    </source>
</evidence>
<keyword evidence="3" id="KW-0227">DNA damage</keyword>
<dbReference type="InterPro" id="IPR038726">
    <property type="entry name" value="PDDEXK_AddAB-type"/>
</dbReference>
<evidence type="ECO:0000256" key="8">
    <source>
        <dbReference type="ARBA" id="ARBA00023125"/>
    </source>
</evidence>
<keyword evidence="7 14" id="KW-0067">ATP-binding</keyword>
<dbReference type="GO" id="GO:0005524">
    <property type="term" value="F:ATP binding"/>
    <property type="evidence" value="ECO:0007669"/>
    <property type="project" value="UniProtKB-UniRule"/>
</dbReference>
<dbReference type="SUPFAM" id="SSF52980">
    <property type="entry name" value="Restriction endonuclease-like"/>
    <property type="match status" value="1"/>
</dbReference>
<dbReference type="PROSITE" id="PS51198">
    <property type="entry name" value="UVRD_HELICASE_ATP_BIND"/>
    <property type="match status" value="1"/>
</dbReference>
<dbReference type="Gene3D" id="1.10.486.10">
    <property type="entry name" value="PCRA, domain 4"/>
    <property type="match status" value="1"/>
</dbReference>
<feature type="coiled-coil region" evidence="15">
    <location>
        <begin position="59"/>
        <end position="86"/>
    </location>
</feature>
<dbReference type="PROSITE" id="PS51217">
    <property type="entry name" value="UVRD_HELICASE_CTER"/>
    <property type="match status" value="1"/>
</dbReference>
<dbReference type="GO" id="GO:0005829">
    <property type="term" value="C:cytosol"/>
    <property type="evidence" value="ECO:0007669"/>
    <property type="project" value="TreeGrafter"/>
</dbReference>
<dbReference type="Gene3D" id="3.40.50.300">
    <property type="entry name" value="P-loop containing nucleotide triphosphate hydrolases"/>
    <property type="match status" value="4"/>
</dbReference>
<keyword evidence="6" id="KW-0269">Exonuclease</keyword>
<dbReference type="InterPro" id="IPR000212">
    <property type="entry name" value="DNA_helicase_UvrD/REP"/>
</dbReference>
<keyword evidence="8" id="KW-0238">DNA-binding</keyword>
<dbReference type="SUPFAM" id="SSF52540">
    <property type="entry name" value="P-loop containing nucleoside triphosphate hydrolases"/>
    <property type="match status" value="1"/>
</dbReference>
<evidence type="ECO:0000256" key="14">
    <source>
        <dbReference type="PROSITE-ProRule" id="PRU00560"/>
    </source>
</evidence>
<evidence type="ECO:0000259" key="16">
    <source>
        <dbReference type="PROSITE" id="PS51198"/>
    </source>
</evidence>
<keyword evidence="2 14" id="KW-0547">Nucleotide-binding</keyword>